<reference evidence="1 4" key="1">
    <citation type="submission" date="2021-11" db="EMBL/GenBank/DDBJ databases">
        <title>Draft genome sequence of Capnocytophaga sp. strain KC07075 isolated from cat oral cavity.</title>
        <authorList>
            <person name="Suzuki M."/>
            <person name="Imaoka K."/>
            <person name="Kimura M."/>
            <person name="Morikawa S."/>
            <person name="Maeda K."/>
        </authorList>
    </citation>
    <scope>NUCLEOTIDE SEQUENCE</scope>
    <source>
        <strain evidence="1">KC07075</strain>
        <strain evidence="2 4">KC07079</strain>
    </source>
</reference>
<dbReference type="EMBL" id="BQKB01000008">
    <property type="protein sequence ID" value="GJM52074.1"/>
    <property type="molecule type" value="Genomic_DNA"/>
</dbReference>
<dbReference type="Proteomes" id="UP001208692">
    <property type="component" value="Unassembled WGS sequence"/>
</dbReference>
<accession>A0AAV5AYL2</accession>
<name>A0AAV5AYL2_9FLAO</name>
<dbReference type="AlphaFoldDB" id="A0AAV5AYL2"/>
<organism evidence="1 3">
    <name type="scientific">Capnocytophaga catalasegens</name>
    <dbReference type="NCBI Taxonomy" id="1004260"/>
    <lineage>
        <taxon>Bacteria</taxon>
        <taxon>Pseudomonadati</taxon>
        <taxon>Bacteroidota</taxon>
        <taxon>Flavobacteriia</taxon>
        <taxon>Flavobacteriales</taxon>
        <taxon>Flavobacteriaceae</taxon>
        <taxon>Capnocytophaga</taxon>
    </lineage>
</organism>
<dbReference type="PANTHER" id="PTHR38477">
    <property type="entry name" value="HYPOTHETICAL EXPORTED PROTEIN"/>
    <property type="match status" value="1"/>
</dbReference>
<dbReference type="Pfam" id="PF13645">
    <property type="entry name" value="YkuD_2"/>
    <property type="match status" value="1"/>
</dbReference>
<comment type="caution">
    <text evidence="1">The sequence shown here is derived from an EMBL/GenBank/DDBJ whole genome shotgun (WGS) entry which is preliminary data.</text>
</comment>
<evidence type="ECO:0000313" key="3">
    <source>
        <dbReference type="Proteomes" id="UP001207736"/>
    </source>
</evidence>
<dbReference type="EMBL" id="BQKA01000023">
    <property type="protein sequence ID" value="GJM50163.1"/>
    <property type="molecule type" value="Genomic_DNA"/>
</dbReference>
<evidence type="ECO:0000313" key="2">
    <source>
        <dbReference type="EMBL" id="GJM52074.1"/>
    </source>
</evidence>
<proteinExistence type="predicted"/>
<evidence type="ECO:0000313" key="1">
    <source>
        <dbReference type="EMBL" id="GJM50163.1"/>
    </source>
</evidence>
<dbReference type="Proteomes" id="UP001207736">
    <property type="component" value="Unassembled WGS sequence"/>
</dbReference>
<sequence length="260" mass="30344">MTSNFGFMRIQFFLTLFALSFFCEFRAENIQKNRLTDSISTATMLSIKFFLFENKVKNLYQEIDATSYNLSYEVFRYAYIGYLTLRIEQRLNEKNLFSIIDFTKKSNEKRFYTIDLQQKKIIYNTYVSHGKKSGDSVCDSFSDVFESHKSSLGFYITGNTYNGSNGFSLQLYGDEKGYNSNMAKRGVVIHTADYVSEAYIAKNGRLGRSFGCPVLPENIYKQVIETIKNKTLIFAYYNDEKYLMTSKYLNVNKIIEFLYL</sequence>
<keyword evidence="4" id="KW-1185">Reference proteome</keyword>
<evidence type="ECO:0000313" key="4">
    <source>
        <dbReference type="Proteomes" id="UP001208692"/>
    </source>
</evidence>
<dbReference type="InterPro" id="IPR032676">
    <property type="entry name" value="YkuD_2"/>
</dbReference>
<dbReference type="PANTHER" id="PTHR38477:SF1">
    <property type="entry name" value="MUREIN L,D-TRANSPEPTIDASE CATALYTIC DOMAIN FAMILY PROTEIN"/>
    <property type="match status" value="1"/>
</dbReference>
<gene>
    <name evidence="1" type="ORF">RCZ15_11370</name>
    <name evidence="2" type="ORF">RCZ16_03920</name>
</gene>
<evidence type="ECO:0008006" key="5">
    <source>
        <dbReference type="Google" id="ProtNLM"/>
    </source>
</evidence>
<protein>
    <recommendedName>
        <fullName evidence="5">L,D-transpeptidase catalytic domain protein</fullName>
    </recommendedName>
</protein>